<dbReference type="STRING" id="105785.A0A2J7RSH2"/>
<dbReference type="GO" id="GO:0007156">
    <property type="term" value="P:homophilic cell adhesion via plasma membrane adhesion molecules"/>
    <property type="evidence" value="ECO:0007669"/>
    <property type="project" value="TreeGrafter"/>
</dbReference>
<dbReference type="SUPFAM" id="SSF48726">
    <property type="entry name" value="Immunoglobulin"/>
    <property type="match status" value="3"/>
</dbReference>
<dbReference type="FunFam" id="2.60.40.10:FF:000032">
    <property type="entry name" value="palladin isoform X1"/>
    <property type="match status" value="1"/>
</dbReference>
<accession>A0A2J7RSH2</accession>
<dbReference type="InterPro" id="IPR003598">
    <property type="entry name" value="Ig_sub2"/>
</dbReference>
<dbReference type="InterPro" id="IPR036179">
    <property type="entry name" value="Ig-like_dom_sf"/>
</dbReference>
<dbReference type="FunFam" id="2.60.40.10:FF:000328">
    <property type="entry name" value="CLUMA_CG000981, isoform A"/>
    <property type="match status" value="1"/>
</dbReference>
<organism evidence="10 11">
    <name type="scientific">Cryptotermes secundus</name>
    <dbReference type="NCBI Taxonomy" id="105785"/>
    <lineage>
        <taxon>Eukaryota</taxon>
        <taxon>Metazoa</taxon>
        <taxon>Ecdysozoa</taxon>
        <taxon>Arthropoda</taxon>
        <taxon>Hexapoda</taxon>
        <taxon>Insecta</taxon>
        <taxon>Pterygota</taxon>
        <taxon>Neoptera</taxon>
        <taxon>Polyneoptera</taxon>
        <taxon>Dictyoptera</taxon>
        <taxon>Blattodea</taxon>
        <taxon>Blattoidea</taxon>
        <taxon>Termitoidae</taxon>
        <taxon>Kalotermitidae</taxon>
        <taxon>Cryptotermitinae</taxon>
        <taxon>Cryptotermes</taxon>
    </lineage>
</organism>
<reference evidence="10 11" key="1">
    <citation type="submission" date="2017-12" db="EMBL/GenBank/DDBJ databases">
        <title>Hemimetabolous genomes reveal molecular basis of termite eusociality.</title>
        <authorList>
            <person name="Harrison M.C."/>
            <person name="Jongepier E."/>
            <person name="Robertson H.M."/>
            <person name="Arning N."/>
            <person name="Bitard-Feildel T."/>
            <person name="Chao H."/>
            <person name="Childers C.P."/>
            <person name="Dinh H."/>
            <person name="Doddapaneni H."/>
            <person name="Dugan S."/>
            <person name="Gowin J."/>
            <person name="Greiner C."/>
            <person name="Han Y."/>
            <person name="Hu H."/>
            <person name="Hughes D.S.T."/>
            <person name="Huylmans A.-K."/>
            <person name="Kemena C."/>
            <person name="Kremer L.P.M."/>
            <person name="Lee S.L."/>
            <person name="Lopez-Ezquerra A."/>
            <person name="Mallet L."/>
            <person name="Monroy-Kuhn J.M."/>
            <person name="Moser A."/>
            <person name="Murali S.C."/>
            <person name="Muzny D.M."/>
            <person name="Otani S."/>
            <person name="Piulachs M.-D."/>
            <person name="Poelchau M."/>
            <person name="Qu J."/>
            <person name="Schaub F."/>
            <person name="Wada-Katsumata A."/>
            <person name="Worley K.C."/>
            <person name="Xie Q."/>
            <person name="Ylla G."/>
            <person name="Poulsen M."/>
            <person name="Gibbs R.A."/>
            <person name="Schal C."/>
            <person name="Richards S."/>
            <person name="Belles X."/>
            <person name="Korb J."/>
            <person name="Bornberg-Bauer E."/>
        </authorList>
    </citation>
    <scope>NUCLEOTIDE SEQUENCE [LARGE SCALE GENOMIC DNA]</scope>
    <source>
        <tissue evidence="10">Whole body</tissue>
    </source>
</reference>
<dbReference type="InterPro" id="IPR003599">
    <property type="entry name" value="Ig_sub"/>
</dbReference>
<dbReference type="PANTHER" id="PTHR45080:SF38">
    <property type="entry name" value="FI23916P1-RELATED"/>
    <property type="match status" value="1"/>
</dbReference>
<dbReference type="AlphaFoldDB" id="A0A2J7RSH2"/>
<dbReference type="Pfam" id="PF13927">
    <property type="entry name" value="Ig_3"/>
    <property type="match status" value="1"/>
</dbReference>
<dbReference type="SUPFAM" id="SSF49265">
    <property type="entry name" value="Fibronectin type III"/>
    <property type="match status" value="1"/>
</dbReference>
<dbReference type="InterPro" id="IPR013098">
    <property type="entry name" value="Ig_I-set"/>
</dbReference>
<evidence type="ECO:0000256" key="6">
    <source>
        <dbReference type="ARBA" id="ARBA00023157"/>
    </source>
</evidence>
<dbReference type="InterPro" id="IPR007110">
    <property type="entry name" value="Ig-like_dom"/>
</dbReference>
<comment type="caution">
    <text evidence="10">The sequence shown here is derived from an EMBL/GenBank/DDBJ whole genome shotgun (WGS) entry which is preliminary data.</text>
</comment>
<dbReference type="PROSITE" id="PS50835">
    <property type="entry name" value="IG_LIKE"/>
    <property type="match status" value="3"/>
</dbReference>
<feature type="domain" description="Ig-like" evidence="9">
    <location>
        <begin position="193"/>
        <end position="281"/>
    </location>
</feature>
<sequence>MKSKPLTLEVHPGETVALPCATLNMTHDLEVFTVIWKKDSTLLFVDKIQQGAKDPRITYRRHNNSLVVTHIKPSDSGHYSCIYSSTPEVELKHTVNVFAPASIKSIQPSGSLSFEKGSAVTLQCNVTGYPNPDIVWKKLGKHDQPDATVIATSENITLNSVERLDSGTYECIAKNNQGPEVSAQVSIHVTYAPEIDIDEELVTSGKDYEAVLKCVVHAEPKAKVHWMKDNESITDDSGRVKTFREGNKFYYHIEKTQVSDFGRYKCIASNSMGTTNSKEIELTGRPLTPRLIRATVGADGRSLDVEWHIISYSPVLEYKVQYKNIKEPGKWQVIATPVQDGEEGNVYQLQYQLKDLPPGDFIVTLRARNFYGWTIQAKPHSFTIKNESHAATAETSKLEEGRINSDSTVPRLTSVLTVISLGTFLL</sequence>
<dbReference type="GO" id="GO:0050808">
    <property type="term" value="P:synapse organization"/>
    <property type="evidence" value="ECO:0007669"/>
    <property type="project" value="TreeGrafter"/>
</dbReference>
<evidence type="ECO:0000256" key="5">
    <source>
        <dbReference type="ARBA" id="ARBA00023136"/>
    </source>
</evidence>
<evidence type="ECO:0000313" key="11">
    <source>
        <dbReference type="Proteomes" id="UP000235965"/>
    </source>
</evidence>
<protein>
    <recommendedName>
        <fullName evidence="9">Ig-like domain-containing protein</fullName>
    </recommendedName>
</protein>
<proteinExistence type="predicted"/>
<evidence type="ECO:0000256" key="7">
    <source>
        <dbReference type="ARBA" id="ARBA00023180"/>
    </source>
</evidence>
<dbReference type="InParanoid" id="A0A2J7RSH2"/>
<dbReference type="GO" id="GO:0008046">
    <property type="term" value="F:axon guidance receptor activity"/>
    <property type="evidence" value="ECO:0007669"/>
    <property type="project" value="TreeGrafter"/>
</dbReference>
<dbReference type="GO" id="GO:0005886">
    <property type="term" value="C:plasma membrane"/>
    <property type="evidence" value="ECO:0007669"/>
    <property type="project" value="UniProtKB-SubCell"/>
</dbReference>
<dbReference type="InterPro" id="IPR036116">
    <property type="entry name" value="FN3_sf"/>
</dbReference>
<dbReference type="SMART" id="SM00060">
    <property type="entry name" value="FN3"/>
    <property type="match status" value="1"/>
</dbReference>
<keyword evidence="8" id="KW-0393">Immunoglobulin domain</keyword>
<keyword evidence="5" id="KW-0472">Membrane</keyword>
<evidence type="ECO:0000256" key="8">
    <source>
        <dbReference type="ARBA" id="ARBA00023319"/>
    </source>
</evidence>
<dbReference type="Pfam" id="PF07679">
    <property type="entry name" value="I-set"/>
    <property type="match status" value="1"/>
</dbReference>
<keyword evidence="4" id="KW-0677">Repeat</keyword>
<dbReference type="Pfam" id="PF07686">
    <property type="entry name" value="V-set"/>
    <property type="match status" value="1"/>
</dbReference>
<dbReference type="CDD" id="cd00096">
    <property type="entry name" value="Ig"/>
    <property type="match status" value="1"/>
</dbReference>
<keyword evidence="3" id="KW-0732">Signal</keyword>
<dbReference type="SMART" id="SM00408">
    <property type="entry name" value="IGc2"/>
    <property type="match status" value="3"/>
</dbReference>
<evidence type="ECO:0000256" key="4">
    <source>
        <dbReference type="ARBA" id="ARBA00022737"/>
    </source>
</evidence>
<dbReference type="InterPro" id="IPR013783">
    <property type="entry name" value="Ig-like_fold"/>
</dbReference>
<evidence type="ECO:0000259" key="9">
    <source>
        <dbReference type="PROSITE" id="PS50835"/>
    </source>
</evidence>
<dbReference type="InterPro" id="IPR003961">
    <property type="entry name" value="FN3_dom"/>
</dbReference>
<dbReference type="PANTHER" id="PTHR45080">
    <property type="entry name" value="CONTACTIN 5"/>
    <property type="match status" value="1"/>
</dbReference>
<dbReference type="InterPro" id="IPR013106">
    <property type="entry name" value="Ig_V-set"/>
</dbReference>
<name>A0A2J7RSH2_9NEOP</name>
<dbReference type="EMBL" id="NEVH01000258">
    <property type="protein sequence ID" value="PNF43777.1"/>
    <property type="molecule type" value="Genomic_DNA"/>
</dbReference>
<keyword evidence="2" id="KW-1003">Cell membrane</keyword>
<dbReference type="OrthoDB" id="6159398at2759"/>
<dbReference type="GO" id="GO:0030424">
    <property type="term" value="C:axon"/>
    <property type="evidence" value="ECO:0007669"/>
    <property type="project" value="TreeGrafter"/>
</dbReference>
<feature type="domain" description="Ig-like" evidence="9">
    <location>
        <begin position="1"/>
        <end position="92"/>
    </location>
</feature>
<gene>
    <name evidence="10" type="ORF">B7P43_G09753</name>
</gene>
<dbReference type="GO" id="GO:0043025">
    <property type="term" value="C:neuronal cell body"/>
    <property type="evidence" value="ECO:0007669"/>
    <property type="project" value="TreeGrafter"/>
</dbReference>
<dbReference type="InterPro" id="IPR050958">
    <property type="entry name" value="Cell_Adh-Cytoskel_Orgn"/>
</dbReference>
<keyword evidence="6" id="KW-1015">Disulfide bond</keyword>
<dbReference type="Proteomes" id="UP000235965">
    <property type="component" value="Unassembled WGS sequence"/>
</dbReference>
<comment type="subcellular location">
    <subcellularLocation>
        <location evidence="1">Cell membrane</location>
    </subcellularLocation>
</comment>
<evidence type="ECO:0000256" key="2">
    <source>
        <dbReference type="ARBA" id="ARBA00022475"/>
    </source>
</evidence>
<dbReference type="Gene3D" id="2.60.40.10">
    <property type="entry name" value="Immunoglobulins"/>
    <property type="match status" value="4"/>
</dbReference>
<evidence type="ECO:0000256" key="1">
    <source>
        <dbReference type="ARBA" id="ARBA00004236"/>
    </source>
</evidence>
<keyword evidence="7" id="KW-0325">Glycoprotein</keyword>
<evidence type="ECO:0000256" key="3">
    <source>
        <dbReference type="ARBA" id="ARBA00022729"/>
    </source>
</evidence>
<dbReference type="SMART" id="SM00409">
    <property type="entry name" value="IG"/>
    <property type="match status" value="3"/>
</dbReference>
<evidence type="ECO:0000313" key="10">
    <source>
        <dbReference type="EMBL" id="PNF43777.1"/>
    </source>
</evidence>
<keyword evidence="11" id="KW-1185">Reference proteome</keyword>
<feature type="domain" description="Ig-like" evidence="9">
    <location>
        <begin position="100"/>
        <end position="186"/>
    </location>
</feature>